<feature type="transmembrane region" description="Helical" evidence="7">
    <location>
        <begin position="137"/>
        <end position="162"/>
    </location>
</feature>
<feature type="transmembrane region" description="Helical" evidence="7">
    <location>
        <begin position="46"/>
        <end position="68"/>
    </location>
</feature>
<keyword evidence="6 7" id="KW-0472">Membrane</keyword>
<dbReference type="Proteomes" id="UP000193427">
    <property type="component" value="Chromosome"/>
</dbReference>
<feature type="transmembrane region" description="Helical" evidence="7">
    <location>
        <begin position="14"/>
        <end position="34"/>
    </location>
</feature>
<evidence type="ECO:0000256" key="4">
    <source>
        <dbReference type="ARBA" id="ARBA00022692"/>
    </source>
</evidence>
<dbReference type="PRINTS" id="PR00953">
    <property type="entry name" value="TYPE3IMRPROT"/>
</dbReference>
<dbReference type="Pfam" id="PF01311">
    <property type="entry name" value="Bac_export_1"/>
    <property type="match status" value="1"/>
</dbReference>
<comment type="subcellular location">
    <subcellularLocation>
        <location evidence="1 7">Cell membrane</location>
        <topology evidence="1 7">Multi-pass membrane protein</topology>
    </subcellularLocation>
</comment>
<evidence type="ECO:0000256" key="6">
    <source>
        <dbReference type="ARBA" id="ARBA00023136"/>
    </source>
</evidence>
<protein>
    <submittedName>
        <fullName evidence="8">EscT/YscT/HrcT family type III secretion system export apparatus protein</fullName>
    </submittedName>
</protein>
<comment type="similarity">
    <text evidence="2 7">Belongs to the FliR/MopE/SpaR family.</text>
</comment>
<dbReference type="InterPro" id="IPR002010">
    <property type="entry name" value="T3SS_IM_R"/>
</dbReference>
<dbReference type="KEGG" id="rgu:A4W93_28540"/>
<evidence type="ECO:0000313" key="8">
    <source>
        <dbReference type="EMBL" id="ARN23526.1"/>
    </source>
</evidence>
<keyword evidence="5 7" id="KW-1133">Transmembrane helix</keyword>
<dbReference type="GO" id="GO:0005886">
    <property type="term" value="C:plasma membrane"/>
    <property type="evidence" value="ECO:0007669"/>
    <property type="project" value="UniProtKB-SubCell"/>
</dbReference>
<evidence type="ECO:0000256" key="1">
    <source>
        <dbReference type="ARBA" id="ARBA00004651"/>
    </source>
</evidence>
<organism evidence="8 9">
    <name type="scientific">Piscinibacter gummiphilus</name>
    <dbReference type="NCBI Taxonomy" id="946333"/>
    <lineage>
        <taxon>Bacteria</taxon>
        <taxon>Pseudomonadati</taxon>
        <taxon>Pseudomonadota</taxon>
        <taxon>Betaproteobacteria</taxon>
        <taxon>Burkholderiales</taxon>
        <taxon>Sphaerotilaceae</taxon>
        <taxon>Piscinibacter</taxon>
    </lineage>
</organism>
<sequence length="265" mass="27997">MESFAQIAKLSDQALLLALSTTRIAVAFLVLPIFTGDLIPATVRNAIYVAFGVLALALQPAATNAQVMQVQWLPLFGKEAFLGAGIGFLFGSVLWAFEAAGALIDTKIGATTAQVTDPMSGQQTPLTGAFLGRLANFVFMFSGGLLLLMGTLLDSYVLWPVLSKLPALKAAGAGAFEAEFGRLMLLALLIAAPSLVVLFAIDGVLGLVNRFAQQLNVFSLSMSIKTWASTAVLMLMTASMVQQLIADVQSRPAIVLRTLRALFSG</sequence>
<dbReference type="GO" id="GO:0006605">
    <property type="term" value="P:protein targeting"/>
    <property type="evidence" value="ECO:0007669"/>
    <property type="project" value="UniProtKB-UniRule"/>
</dbReference>
<evidence type="ECO:0000256" key="5">
    <source>
        <dbReference type="ARBA" id="ARBA00022989"/>
    </source>
</evidence>
<dbReference type="AlphaFoldDB" id="A0A1W6LH36"/>
<evidence type="ECO:0000256" key="2">
    <source>
        <dbReference type="ARBA" id="ARBA00009772"/>
    </source>
</evidence>
<dbReference type="EMBL" id="CP015118">
    <property type="protein sequence ID" value="ARN23526.1"/>
    <property type="molecule type" value="Genomic_DNA"/>
</dbReference>
<feature type="transmembrane region" description="Helical" evidence="7">
    <location>
        <begin position="80"/>
        <end position="97"/>
    </location>
</feature>
<proteinExistence type="inferred from homology"/>
<name>A0A1W6LH36_9BURK</name>
<dbReference type="PANTHER" id="PTHR30065">
    <property type="entry name" value="FLAGELLAR BIOSYNTHETIC PROTEIN FLIR"/>
    <property type="match status" value="1"/>
</dbReference>
<accession>A0A1W6LH36</accession>
<dbReference type="OrthoDB" id="9153610at2"/>
<dbReference type="STRING" id="946333.A4W93_28540"/>
<evidence type="ECO:0000313" key="9">
    <source>
        <dbReference type="Proteomes" id="UP000193427"/>
    </source>
</evidence>
<evidence type="ECO:0000256" key="7">
    <source>
        <dbReference type="RuleBase" id="RU362072"/>
    </source>
</evidence>
<keyword evidence="3 7" id="KW-1003">Cell membrane</keyword>
<keyword evidence="9" id="KW-1185">Reference proteome</keyword>
<keyword evidence="4 7" id="KW-0812">Transmembrane</keyword>
<feature type="transmembrane region" description="Helical" evidence="7">
    <location>
        <begin position="183"/>
        <end position="207"/>
    </location>
</feature>
<reference evidence="8 9" key="1">
    <citation type="submission" date="2016-04" db="EMBL/GenBank/DDBJ databases">
        <title>Complete genome sequence of natural rubber-degrading, novel Gram-negative bacterium, Rhizobacter gummiphilus strain NS21.</title>
        <authorList>
            <person name="Tabata M."/>
            <person name="Kasai D."/>
            <person name="Fukuda M."/>
        </authorList>
    </citation>
    <scope>NUCLEOTIDE SEQUENCE [LARGE SCALE GENOMIC DNA]</scope>
    <source>
        <strain evidence="8 9">NS21</strain>
    </source>
</reference>
<evidence type="ECO:0000256" key="3">
    <source>
        <dbReference type="ARBA" id="ARBA00022475"/>
    </source>
</evidence>
<dbReference type="NCBIfam" id="TIGR01401">
    <property type="entry name" value="fliR_like_III"/>
    <property type="match status" value="1"/>
</dbReference>
<gene>
    <name evidence="8" type="ORF">A4W93_28540</name>
</gene>
<dbReference type="PANTHER" id="PTHR30065:SF1">
    <property type="entry name" value="SURFACE PRESENTATION OF ANTIGENS PROTEIN SPAR"/>
    <property type="match status" value="1"/>
</dbReference>
<dbReference type="RefSeq" id="WP_085753852.1">
    <property type="nucleotide sequence ID" value="NZ_BSPR01000017.1"/>
</dbReference>
<dbReference type="InterPro" id="IPR006304">
    <property type="entry name" value="T3SS_SpaR/YscT"/>
</dbReference>